<feature type="domain" description="Carbohydrate-binding/sugar hydrolysis" evidence="2">
    <location>
        <begin position="35"/>
        <end position="185"/>
    </location>
</feature>
<dbReference type="Proteomes" id="UP000242815">
    <property type="component" value="Unassembled WGS sequence"/>
</dbReference>
<keyword evidence="1" id="KW-0732">Signal</keyword>
<evidence type="ECO:0000259" key="2">
    <source>
        <dbReference type="SMART" id="SM00722"/>
    </source>
</evidence>
<dbReference type="InterPro" id="IPR007742">
    <property type="entry name" value="NosD_dom"/>
</dbReference>
<evidence type="ECO:0000313" key="3">
    <source>
        <dbReference type="EMBL" id="SFQ84356.1"/>
    </source>
</evidence>
<sequence>MFTHLATGRHLAALVIACGLWANAQASPLPIDSLPLQADGEISVLPAGTHTGNFVLETPIHLRCAPEAVLDGGGHDNLLTIRAPGVTIEGCTLRNWGSNLTEMNAGIFVEPSATDVTLQGNRLRGPGFGIWSDGTRNLVVENNQVEGDTDYRSQDRGNGIHLINTNEARVLNNRVRHTRDGIYLGNSNNNLIQGNLMEDLRFGIHYMFSQSNRVIGNTTRRTRTGYALMQSRMLTVEHNRSEDDRNYGILMNFITYSTITDNFVSNVQRGQTGDDSMIKGGEGKALFIYNSLFNTIANNHFERSNLGIHLTAGSENNRISSNTFAGNEQQVKYVATRTQEWSVEGRGNFWSDYLGWDRNDDGLGDVPYEPNDNVDRLLWMYPQVRLLMNSPAIQVLRWVQRAFPVIRMQGVQDSHPLMRMPTTHLIQPTQETR</sequence>
<dbReference type="InterPro" id="IPR022441">
    <property type="entry name" value="Para_beta_helix_rpt-2"/>
</dbReference>
<protein>
    <submittedName>
        <fullName evidence="3">Nitrous oxidase accessory protein</fullName>
    </submittedName>
</protein>
<dbReference type="SUPFAM" id="SSF51126">
    <property type="entry name" value="Pectin lyase-like"/>
    <property type="match status" value="1"/>
</dbReference>
<gene>
    <name evidence="3" type="ORF">SAMN05216578_106108</name>
</gene>
<dbReference type="InterPro" id="IPR006633">
    <property type="entry name" value="Carb-bd_sugar_hydrolysis-dom"/>
</dbReference>
<dbReference type="AlphaFoldDB" id="A0A1I6BTV6"/>
<feature type="domain" description="Carbohydrate-binding/sugar hydrolysis" evidence="2">
    <location>
        <begin position="191"/>
        <end position="366"/>
    </location>
</feature>
<feature type="chain" id="PRO_5017397264" evidence="1">
    <location>
        <begin position="27"/>
        <end position="433"/>
    </location>
</feature>
<evidence type="ECO:0000313" key="4">
    <source>
        <dbReference type="Proteomes" id="UP000242815"/>
    </source>
</evidence>
<dbReference type="NCBIfam" id="TIGR04247">
    <property type="entry name" value="NosD_copper_fam"/>
    <property type="match status" value="1"/>
</dbReference>
<organism evidence="3 4">
    <name type="scientific">Halopseudomonas formosensis</name>
    <dbReference type="NCBI Taxonomy" id="1002526"/>
    <lineage>
        <taxon>Bacteria</taxon>
        <taxon>Pseudomonadati</taxon>
        <taxon>Pseudomonadota</taxon>
        <taxon>Gammaproteobacteria</taxon>
        <taxon>Pseudomonadales</taxon>
        <taxon>Pseudomonadaceae</taxon>
        <taxon>Halopseudomonas</taxon>
    </lineage>
</organism>
<evidence type="ECO:0000256" key="1">
    <source>
        <dbReference type="SAM" id="SignalP"/>
    </source>
</evidence>
<dbReference type="Pfam" id="PF05048">
    <property type="entry name" value="NosD"/>
    <property type="match status" value="1"/>
</dbReference>
<dbReference type="InterPro" id="IPR012334">
    <property type="entry name" value="Pectin_lyas_fold"/>
</dbReference>
<feature type="signal peptide" evidence="1">
    <location>
        <begin position="1"/>
        <end position="26"/>
    </location>
</feature>
<dbReference type="STRING" id="1002526.SAMN05216578_106108"/>
<dbReference type="Gene3D" id="2.160.20.10">
    <property type="entry name" value="Single-stranded right-handed beta-helix, Pectin lyase-like"/>
    <property type="match status" value="1"/>
</dbReference>
<dbReference type="SMART" id="SM00710">
    <property type="entry name" value="PbH1"/>
    <property type="match status" value="9"/>
</dbReference>
<dbReference type="InterPro" id="IPR011050">
    <property type="entry name" value="Pectin_lyase_fold/virulence"/>
</dbReference>
<dbReference type="NCBIfam" id="TIGR03804">
    <property type="entry name" value="para_beta_helix"/>
    <property type="match status" value="2"/>
</dbReference>
<dbReference type="InterPro" id="IPR026464">
    <property type="entry name" value="NosD_copper_fam"/>
</dbReference>
<accession>A0A1I6BTV6</accession>
<proteinExistence type="predicted"/>
<reference evidence="3 4" key="1">
    <citation type="submission" date="2016-10" db="EMBL/GenBank/DDBJ databases">
        <authorList>
            <person name="de Groot N.N."/>
        </authorList>
    </citation>
    <scope>NUCLEOTIDE SEQUENCE [LARGE SCALE GENOMIC DNA]</scope>
    <source>
        <strain evidence="3 4">JCM 18415</strain>
    </source>
</reference>
<dbReference type="RefSeq" id="WP_177197838.1">
    <property type="nucleotide sequence ID" value="NZ_FOYD01000006.1"/>
</dbReference>
<dbReference type="SMART" id="SM00722">
    <property type="entry name" value="CASH"/>
    <property type="match status" value="2"/>
</dbReference>
<name>A0A1I6BTV6_9GAMM</name>
<dbReference type="EMBL" id="FOYD01000006">
    <property type="protein sequence ID" value="SFQ84356.1"/>
    <property type="molecule type" value="Genomic_DNA"/>
</dbReference>
<dbReference type="InterPro" id="IPR006626">
    <property type="entry name" value="PbH1"/>
</dbReference>